<dbReference type="AlphaFoldDB" id="A0A8T0CX10"/>
<feature type="domain" description="CAAX prenyl protease 2/Lysostaphin resistance protein A-like" evidence="2">
    <location>
        <begin position="233"/>
        <end position="318"/>
    </location>
</feature>
<keyword evidence="4" id="KW-1185">Reference proteome</keyword>
<feature type="transmembrane region" description="Helical" evidence="1">
    <location>
        <begin position="224"/>
        <end position="246"/>
    </location>
</feature>
<dbReference type="Proteomes" id="UP000806378">
    <property type="component" value="Unassembled WGS sequence"/>
</dbReference>
<dbReference type="OrthoDB" id="548974at2759"/>
<feature type="transmembrane region" description="Helical" evidence="1">
    <location>
        <begin position="95"/>
        <end position="122"/>
    </location>
</feature>
<evidence type="ECO:0000313" key="3">
    <source>
        <dbReference type="EMBL" id="KAF7851684.1"/>
    </source>
</evidence>
<evidence type="ECO:0000259" key="2">
    <source>
        <dbReference type="Pfam" id="PF02517"/>
    </source>
</evidence>
<dbReference type="PANTHER" id="PTHR43592">
    <property type="entry name" value="CAAX AMINO TERMINAL PROTEASE"/>
    <property type="match status" value="1"/>
</dbReference>
<dbReference type="GO" id="GO:0004175">
    <property type="term" value="F:endopeptidase activity"/>
    <property type="evidence" value="ECO:0007669"/>
    <property type="project" value="UniProtKB-ARBA"/>
</dbReference>
<dbReference type="InterPro" id="IPR003675">
    <property type="entry name" value="Rce1/LyrA-like_dom"/>
</dbReference>
<feature type="transmembrane region" description="Helical" evidence="1">
    <location>
        <begin position="181"/>
        <end position="204"/>
    </location>
</feature>
<protein>
    <recommendedName>
        <fullName evidence="2">CAAX prenyl protease 2/Lysostaphin resistance protein A-like domain-containing protein</fullName>
    </recommendedName>
</protein>
<keyword evidence="1" id="KW-1133">Transmembrane helix</keyword>
<dbReference type="EMBL" id="MU089528">
    <property type="protein sequence ID" value="KAF7851684.1"/>
    <property type="molecule type" value="Genomic_DNA"/>
</dbReference>
<sequence>MASMVILNSLAQSPLRFFSTSPELSPLNRTRSLLASSRLFLSPSRRRSGLSDRRLLSLVRSQDARDEPGGSFQEEGSGPDWPILKRWDVPWQWQTVSLTSLACGVSFVLTGLVETAVIPYLGLRLEELSLDEKAEILFLDQGITTAAVLGVLYGITRSFQPAPEDLFRYDLKEPFNLQRGWLLWAGIGLIGALLAIAVTGYAMSFFSGETPQRETDALVRLLPLIGSSGVSTACLLGITGILAPFLEETIFRGFFMVSLTKWVPTPVAVLISAAVFALAHLTPGEFPQLFVLGAALGFSYAQTRNLITPITIHSLWNSGVILLLTFLQLQGYDIKELLQAT</sequence>
<reference evidence="3" key="1">
    <citation type="submission" date="2020-05" db="EMBL/GenBank/DDBJ databases">
        <title>WGS assembly of Corymbia citriodora subspecies variegata.</title>
        <authorList>
            <person name="Barry K."/>
            <person name="Hundley H."/>
            <person name="Shu S."/>
            <person name="Jenkins J."/>
            <person name="Grimwood J."/>
            <person name="Baten A."/>
        </authorList>
    </citation>
    <scope>NUCLEOTIDE SEQUENCE</scope>
    <source>
        <strain evidence="3">CV2-018</strain>
    </source>
</reference>
<evidence type="ECO:0000313" key="4">
    <source>
        <dbReference type="Proteomes" id="UP000806378"/>
    </source>
</evidence>
<accession>A0A8T0CX10</accession>
<keyword evidence="1" id="KW-0812">Transmembrane</keyword>
<dbReference type="GO" id="GO:0080120">
    <property type="term" value="P:CAAX-box protein maturation"/>
    <property type="evidence" value="ECO:0007669"/>
    <property type="project" value="UniProtKB-ARBA"/>
</dbReference>
<name>A0A8T0CX10_CORYI</name>
<feature type="transmembrane region" description="Helical" evidence="1">
    <location>
        <begin position="306"/>
        <end position="327"/>
    </location>
</feature>
<dbReference type="PANTHER" id="PTHR43592:SF15">
    <property type="entry name" value="CAAX AMINO TERMINAL PROTEASE FAMILY PROTEIN"/>
    <property type="match status" value="1"/>
</dbReference>
<evidence type="ECO:0000256" key="1">
    <source>
        <dbReference type="SAM" id="Phobius"/>
    </source>
</evidence>
<feature type="transmembrane region" description="Helical" evidence="1">
    <location>
        <begin position="142"/>
        <end position="160"/>
    </location>
</feature>
<dbReference type="Gramene" id="rna-gnl|WGS:JABURB|Cocit.L3198.1">
    <property type="protein sequence ID" value="cds-KAF7851684.1"/>
    <property type="gene ID" value="gene-BT93_L3198"/>
</dbReference>
<organism evidence="3 4">
    <name type="scientific">Corymbia citriodora subsp. variegata</name>
    <dbReference type="NCBI Taxonomy" id="360336"/>
    <lineage>
        <taxon>Eukaryota</taxon>
        <taxon>Viridiplantae</taxon>
        <taxon>Streptophyta</taxon>
        <taxon>Embryophyta</taxon>
        <taxon>Tracheophyta</taxon>
        <taxon>Spermatophyta</taxon>
        <taxon>Magnoliopsida</taxon>
        <taxon>eudicotyledons</taxon>
        <taxon>Gunneridae</taxon>
        <taxon>Pentapetalae</taxon>
        <taxon>rosids</taxon>
        <taxon>malvids</taxon>
        <taxon>Myrtales</taxon>
        <taxon>Myrtaceae</taxon>
        <taxon>Myrtoideae</taxon>
        <taxon>Eucalypteae</taxon>
        <taxon>Corymbia</taxon>
    </lineage>
</organism>
<proteinExistence type="predicted"/>
<keyword evidence="1" id="KW-0472">Membrane</keyword>
<dbReference type="Pfam" id="PF02517">
    <property type="entry name" value="Rce1-like"/>
    <property type="match status" value="1"/>
</dbReference>
<gene>
    <name evidence="3" type="ORF">BT93_L3198</name>
</gene>
<feature type="transmembrane region" description="Helical" evidence="1">
    <location>
        <begin position="267"/>
        <end position="286"/>
    </location>
</feature>
<comment type="caution">
    <text evidence="3">The sequence shown here is derived from an EMBL/GenBank/DDBJ whole genome shotgun (WGS) entry which is preliminary data.</text>
</comment>